<comment type="catalytic activity">
    <reaction evidence="1 5">
        <text>S-ubiquitinyl-[E2 ubiquitin-conjugating enzyme]-L-cysteine + [acceptor protein]-L-lysine = [E2 ubiquitin-conjugating enzyme]-L-cysteine + N(6)-ubiquitinyl-[acceptor protein]-L-lysine.</text>
        <dbReference type="EC" id="2.3.2.27"/>
    </reaction>
</comment>
<dbReference type="PANTHER" id="PTHR22849:SF162">
    <property type="entry name" value="U-BOX DOMAIN-CONTAINING PROTEIN"/>
    <property type="match status" value="1"/>
</dbReference>
<dbReference type="CDD" id="cd16664">
    <property type="entry name" value="RING-Ubox_PUB"/>
    <property type="match status" value="1"/>
</dbReference>
<comment type="function">
    <text evidence="5">Functions as an E3 ubiquitin ligase.</text>
</comment>
<dbReference type="SUPFAM" id="SSF48371">
    <property type="entry name" value="ARM repeat"/>
    <property type="match status" value="1"/>
</dbReference>
<dbReference type="InterPro" id="IPR003613">
    <property type="entry name" value="Ubox_domain"/>
</dbReference>
<keyword evidence="8" id="KW-1185">Reference proteome</keyword>
<dbReference type="EMBL" id="JACMSC010000018">
    <property type="protein sequence ID" value="KAG6475775.1"/>
    <property type="molecule type" value="Genomic_DNA"/>
</dbReference>
<evidence type="ECO:0000256" key="2">
    <source>
        <dbReference type="ARBA" id="ARBA00004906"/>
    </source>
</evidence>
<dbReference type="Proteomes" id="UP000734854">
    <property type="component" value="Unassembled WGS sequence"/>
</dbReference>
<dbReference type="FunFam" id="3.30.40.10:FF:000442">
    <property type="entry name" value="RING-type E3 ubiquitin transferase"/>
    <property type="match status" value="1"/>
</dbReference>
<evidence type="ECO:0000259" key="6">
    <source>
        <dbReference type="PROSITE" id="PS51698"/>
    </source>
</evidence>
<keyword evidence="3 5" id="KW-0808">Transferase</keyword>
<gene>
    <name evidence="7" type="ORF">ZIOFF_065004</name>
</gene>
<dbReference type="InterPro" id="IPR011989">
    <property type="entry name" value="ARM-like"/>
</dbReference>
<dbReference type="InterPro" id="IPR013083">
    <property type="entry name" value="Znf_RING/FYVE/PHD"/>
</dbReference>
<dbReference type="SUPFAM" id="SSF57850">
    <property type="entry name" value="RING/U-box"/>
    <property type="match status" value="1"/>
</dbReference>
<dbReference type="PANTHER" id="PTHR22849">
    <property type="entry name" value="WDSAM1 PROTEIN"/>
    <property type="match status" value="1"/>
</dbReference>
<evidence type="ECO:0000313" key="8">
    <source>
        <dbReference type="Proteomes" id="UP000734854"/>
    </source>
</evidence>
<dbReference type="UniPathway" id="UPA00143"/>
<evidence type="ECO:0000256" key="4">
    <source>
        <dbReference type="ARBA" id="ARBA00022786"/>
    </source>
</evidence>
<dbReference type="EC" id="2.3.2.27" evidence="5"/>
<protein>
    <recommendedName>
        <fullName evidence="5 6">U-box domain-containing protein</fullName>
        <ecNumber evidence="5">2.3.2.27</ecNumber>
    </recommendedName>
    <alternativeName>
        <fullName evidence="5">RING-type E3 ubiquitin transferase PUB</fullName>
    </alternativeName>
</protein>
<name>A0A8J5EWM0_ZINOF</name>
<dbReference type="InterPro" id="IPR058678">
    <property type="entry name" value="ARM_PUB"/>
</dbReference>
<dbReference type="InterPro" id="IPR016024">
    <property type="entry name" value="ARM-type_fold"/>
</dbReference>
<comment type="pathway">
    <text evidence="2 5">Protein modification; protein ubiquitination.</text>
</comment>
<dbReference type="Pfam" id="PF25598">
    <property type="entry name" value="ARM_PUB"/>
    <property type="match status" value="1"/>
</dbReference>
<dbReference type="InterPro" id="IPR045185">
    <property type="entry name" value="PUB22/23/24-like"/>
</dbReference>
<evidence type="ECO:0000313" key="7">
    <source>
        <dbReference type="EMBL" id="KAG6475775.1"/>
    </source>
</evidence>
<proteinExistence type="predicted"/>
<reference evidence="7 8" key="1">
    <citation type="submission" date="2020-08" db="EMBL/GenBank/DDBJ databases">
        <title>Plant Genome Project.</title>
        <authorList>
            <person name="Zhang R.-G."/>
        </authorList>
    </citation>
    <scope>NUCLEOTIDE SEQUENCE [LARGE SCALE GENOMIC DNA]</scope>
    <source>
        <tissue evidence="7">Rhizome</tissue>
    </source>
</reference>
<evidence type="ECO:0000256" key="3">
    <source>
        <dbReference type="ARBA" id="ARBA00022679"/>
    </source>
</evidence>
<feature type="domain" description="U-box" evidence="6">
    <location>
        <begin position="205"/>
        <end position="279"/>
    </location>
</feature>
<keyword evidence="4 5" id="KW-0833">Ubl conjugation pathway</keyword>
<accession>A0A8J5EWM0</accession>
<dbReference type="Gene3D" id="1.25.10.10">
    <property type="entry name" value="Leucine-rich Repeat Variant"/>
    <property type="match status" value="1"/>
</dbReference>
<dbReference type="AlphaFoldDB" id="A0A8J5EWM0"/>
<dbReference type="Pfam" id="PF04564">
    <property type="entry name" value="U-box"/>
    <property type="match status" value="1"/>
</dbReference>
<sequence>MVTIPLQLSMVSTSVHLHVQNRVFTSHPPYWKLHPRNLSLLDLRRDMDNACASFPRVPSLDYFWSGLPSNVRAMFFGRDCVAATTIAMAIKSSQLRLTLGEEFASSLLSQVGQIPNNVHPIVKFEITISGPWSLPVTCLVGAHLGFCIGLDQPTCLEFLAASQHLPQFFAVSSSVCKQPSRDRSLGAEYRMGRKEERPGQALEVKVPNLFRCPISLDVMRSPVSLCTGVTYDRASIQRWLESGNTTCPATMLPLPSTDLIPNLTVQRLIHIWSASASAAASASSPSAVLTRRVASDLLREINSSAADHDTVPALRKLADFFSSVEVDEIDKNDLVNAGGCPTVLAPLLLRKDSKLEVSAAVARVLALILTSDVVTEGNKKIVVSTLVSDLHRSISALVRLLRDEERIESRIDAAWVLDAIVAAAASDAEAKMLIAENEEMIGELVRLIEPADEKGTAMDCRAVEAGLGCLDGISSAKRARPRMVRLGIVEVLTRVLGADPAVSTPVAAGKALRIMEAVAGCAEGRAAICEEGAAAVSAVVRRMVKTGREGAEAAVAVLWSVCHAFRDRRAAEALAAAEGGATKLLLVMQSGCSPAARQMAADLLKISRVNSKSCLAGYDTKTTHITPF</sequence>
<evidence type="ECO:0000256" key="5">
    <source>
        <dbReference type="RuleBase" id="RU369093"/>
    </source>
</evidence>
<organism evidence="7 8">
    <name type="scientific">Zingiber officinale</name>
    <name type="common">Ginger</name>
    <name type="synonym">Amomum zingiber</name>
    <dbReference type="NCBI Taxonomy" id="94328"/>
    <lineage>
        <taxon>Eukaryota</taxon>
        <taxon>Viridiplantae</taxon>
        <taxon>Streptophyta</taxon>
        <taxon>Embryophyta</taxon>
        <taxon>Tracheophyta</taxon>
        <taxon>Spermatophyta</taxon>
        <taxon>Magnoliopsida</taxon>
        <taxon>Liliopsida</taxon>
        <taxon>Zingiberales</taxon>
        <taxon>Zingiberaceae</taxon>
        <taxon>Zingiber</taxon>
    </lineage>
</organism>
<comment type="caution">
    <text evidence="7">The sequence shown here is derived from an EMBL/GenBank/DDBJ whole genome shotgun (WGS) entry which is preliminary data.</text>
</comment>
<evidence type="ECO:0000256" key="1">
    <source>
        <dbReference type="ARBA" id="ARBA00000900"/>
    </source>
</evidence>
<dbReference type="Gene3D" id="3.30.40.10">
    <property type="entry name" value="Zinc/RING finger domain, C3HC4 (zinc finger)"/>
    <property type="match status" value="1"/>
</dbReference>
<dbReference type="InterPro" id="IPR045210">
    <property type="entry name" value="RING-Ubox_PUB"/>
</dbReference>
<dbReference type="GO" id="GO:0061630">
    <property type="term" value="F:ubiquitin protein ligase activity"/>
    <property type="evidence" value="ECO:0007669"/>
    <property type="project" value="UniProtKB-UniRule"/>
</dbReference>
<dbReference type="PROSITE" id="PS51698">
    <property type="entry name" value="U_BOX"/>
    <property type="match status" value="1"/>
</dbReference>
<dbReference type="SMART" id="SM00504">
    <property type="entry name" value="Ubox"/>
    <property type="match status" value="1"/>
</dbReference>
<dbReference type="GO" id="GO:0016567">
    <property type="term" value="P:protein ubiquitination"/>
    <property type="evidence" value="ECO:0007669"/>
    <property type="project" value="UniProtKB-UniRule"/>
</dbReference>